<dbReference type="OrthoDB" id="10072614at2759"/>
<dbReference type="VEuPathDB" id="ToxoDB:ETH_00036515"/>
<evidence type="ECO:0000256" key="4">
    <source>
        <dbReference type="ARBA" id="ARBA00022741"/>
    </source>
</evidence>
<evidence type="ECO:0000256" key="1">
    <source>
        <dbReference type="ARBA" id="ARBA00004123"/>
    </source>
</evidence>
<sequence length="247" mass="27376">KAYCHGVFGDYLTLSREIVKKRSSRKQQQQQQQQQQEQQEGEEGEWGTGSSSWYVEGHGGLLVGKREIKLSEVKSLLNHFKLDFSNPAVFLPQELAKAFLFRATEHSLYQFYLCASGLGSALSSLREAAQRHESALKELKAFEDGLLPAKAANARLQQQQQQCKQLKSLKSEVAALSESIPHLRAAEAAAAADAAAAEVAEMEQALQQQQGEASRLAAAAAAKQREEKVRSCESALDHQQREVRRLQ</sequence>
<keyword evidence="4" id="KW-0547">Nucleotide-binding</keyword>
<feature type="non-terminal residue" evidence="12">
    <location>
        <position position="1"/>
    </location>
</feature>
<evidence type="ECO:0000256" key="5">
    <source>
        <dbReference type="ARBA" id="ARBA00022763"/>
    </source>
</evidence>
<reference evidence="12" key="2">
    <citation type="submission" date="2013-10" db="EMBL/GenBank/DDBJ databases">
        <authorList>
            <person name="Aslett M."/>
        </authorList>
    </citation>
    <scope>NUCLEOTIDE SEQUENCE [LARGE SCALE GENOMIC DNA]</scope>
    <source>
        <strain evidence="12">Houghton</strain>
    </source>
</reference>
<evidence type="ECO:0000313" key="12">
    <source>
        <dbReference type="EMBL" id="CDJ44960.1"/>
    </source>
</evidence>
<dbReference type="EMBL" id="HG677902">
    <property type="protein sequence ID" value="CDJ44960.1"/>
    <property type="molecule type" value="Genomic_DNA"/>
</dbReference>
<evidence type="ECO:0000256" key="3">
    <source>
        <dbReference type="ARBA" id="ARBA00022454"/>
    </source>
</evidence>
<feature type="compositionally biased region" description="Low complexity" evidence="11">
    <location>
        <begin position="211"/>
        <end position="222"/>
    </location>
</feature>
<feature type="region of interest" description="Disordered" evidence="11">
    <location>
        <begin position="211"/>
        <end position="247"/>
    </location>
</feature>
<dbReference type="GO" id="GO:0000724">
    <property type="term" value="P:double-strand break repair via homologous recombination"/>
    <property type="evidence" value="ECO:0007669"/>
    <property type="project" value="TreeGrafter"/>
</dbReference>
<keyword evidence="3" id="KW-0158">Chromosome</keyword>
<dbReference type="GeneID" id="25256344"/>
<feature type="compositionally biased region" description="Low complexity" evidence="11">
    <location>
        <begin position="27"/>
        <end position="38"/>
    </location>
</feature>
<dbReference type="GO" id="GO:0035861">
    <property type="term" value="C:site of double-strand break"/>
    <property type="evidence" value="ECO:0007669"/>
    <property type="project" value="TreeGrafter"/>
</dbReference>
<evidence type="ECO:0000256" key="8">
    <source>
        <dbReference type="ARBA" id="ARBA00023172"/>
    </source>
</evidence>
<feature type="compositionally biased region" description="Basic and acidic residues" evidence="11">
    <location>
        <begin position="223"/>
        <end position="247"/>
    </location>
</feature>
<feature type="region of interest" description="Disordered" evidence="11">
    <location>
        <begin position="23"/>
        <end position="49"/>
    </location>
</feature>
<comment type="subcellular location">
    <subcellularLocation>
        <location evidence="2">Chromosome</location>
    </subcellularLocation>
    <subcellularLocation>
        <location evidence="1">Nucleus</location>
    </subcellularLocation>
</comment>
<evidence type="ECO:0000256" key="7">
    <source>
        <dbReference type="ARBA" id="ARBA00023054"/>
    </source>
</evidence>
<protein>
    <submittedName>
        <fullName evidence="12">Uncharacterized protein</fullName>
    </submittedName>
</protein>
<evidence type="ECO:0000256" key="10">
    <source>
        <dbReference type="ARBA" id="ARBA00023242"/>
    </source>
</evidence>
<keyword evidence="6" id="KW-0067">ATP-binding</keyword>
<dbReference type="VEuPathDB" id="ToxoDB:ETH2_1047400"/>
<reference evidence="12" key="1">
    <citation type="submission" date="2013-10" db="EMBL/GenBank/DDBJ databases">
        <title>Genomic analysis of the causative agents of coccidiosis in chickens.</title>
        <authorList>
            <person name="Reid A.J."/>
            <person name="Blake D."/>
            <person name="Billington K."/>
            <person name="Browne H."/>
            <person name="Dunn M."/>
            <person name="Hung S."/>
            <person name="Kawahara F."/>
            <person name="Miranda-Saavedra D."/>
            <person name="Mourier T."/>
            <person name="Nagra H."/>
            <person name="Otto T.D."/>
            <person name="Rawlings N."/>
            <person name="Sanchez A."/>
            <person name="Sanders M."/>
            <person name="Subramaniam C."/>
            <person name="Tay Y."/>
            <person name="Dear P."/>
            <person name="Doerig C."/>
            <person name="Gruber A."/>
            <person name="Parkinson J."/>
            <person name="Shirley M."/>
            <person name="Wan K.L."/>
            <person name="Berriman M."/>
            <person name="Tomley F."/>
            <person name="Pain A."/>
        </authorList>
    </citation>
    <scope>NUCLEOTIDE SEQUENCE [LARGE SCALE GENOMIC DNA]</scope>
    <source>
        <strain evidence="12">Houghton</strain>
    </source>
</reference>
<keyword evidence="13" id="KW-1185">Reference proteome</keyword>
<dbReference type="RefSeq" id="XP_013235707.1">
    <property type="nucleotide sequence ID" value="XM_013380253.1"/>
</dbReference>
<dbReference type="AlphaFoldDB" id="U6LB45"/>
<feature type="non-terminal residue" evidence="12">
    <location>
        <position position="247"/>
    </location>
</feature>
<evidence type="ECO:0000256" key="2">
    <source>
        <dbReference type="ARBA" id="ARBA00004286"/>
    </source>
</evidence>
<dbReference type="GO" id="GO:0030915">
    <property type="term" value="C:Smc5-Smc6 complex"/>
    <property type="evidence" value="ECO:0007669"/>
    <property type="project" value="TreeGrafter"/>
</dbReference>
<keyword evidence="7" id="KW-0175">Coiled coil</keyword>
<dbReference type="GO" id="GO:0005524">
    <property type="term" value="F:ATP binding"/>
    <property type="evidence" value="ECO:0007669"/>
    <property type="project" value="UniProtKB-KW"/>
</dbReference>
<keyword evidence="10" id="KW-0539">Nucleus</keyword>
<keyword evidence="5" id="KW-0227">DNA damage</keyword>
<dbReference type="PANTHER" id="PTHR19306:SF6">
    <property type="entry name" value="STRUCTURAL MAINTENANCE OF CHROMOSOMES PROTEIN 6"/>
    <property type="match status" value="1"/>
</dbReference>
<evidence type="ECO:0000313" key="13">
    <source>
        <dbReference type="Proteomes" id="UP000030747"/>
    </source>
</evidence>
<dbReference type="PANTHER" id="PTHR19306">
    <property type="entry name" value="STRUCTURAL MAINTENANCE OF CHROMOSOMES 5,6 SMC5, SMC6"/>
    <property type="match status" value="1"/>
</dbReference>
<proteinExistence type="predicted"/>
<dbReference type="Proteomes" id="UP000030747">
    <property type="component" value="Unassembled WGS sequence"/>
</dbReference>
<name>U6LB45_EIMTE</name>
<organism evidence="12 13">
    <name type="scientific">Eimeria tenella</name>
    <name type="common">Coccidian parasite</name>
    <dbReference type="NCBI Taxonomy" id="5802"/>
    <lineage>
        <taxon>Eukaryota</taxon>
        <taxon>Sar</taxon>
        <taxon>Alveolata</taxon>
        <taxon>Apicomplexa</taxon>
        <taxon>Conoidasida</taxon>
        <taxon>Coccidia</taxon>
        <taxon>Eucoccidiorida</taxon>
        <taxon>Eimeriorina</taxon>
        <taxon>Eimeriidae</taxon>
        <taxon>Eimeria</taxon>
    </lineage>
</organism>
<dbReference type="GO" id="GO:0003697">
    <property type="term" value="F:single-stranded DNA binding"/>
    <property type="evidence" value="ECO:0007669"/>
    <property type="project" value="TreeGrafter"/>
</dbReference>
<dbReference type="GO" id="GO:0005634">
    <property type="term" value="C:nucleus"/>
    <property type="evidence" value="ECO:0007669"/>
    <property type="project" value="UniProtKB-SubCell"/>
</dbReference>
<accession>U6LB45</accession>
<evidence type="ECO:0000256" key="6">
    <source>
        <dbReference type="ARBA" id="ARBA00022840"/>
    </source>
</evidence>
<dbReference type="GO" id="GO:0003684">
    <property type="term" value="F:damaged DNA binding"/>
    <property type="evidence" value="ECO:0007669"/>
    <property type="project" value="TreeGrafter"/>
</dbReference>
<gene>
    <name evidence="12" type="ORF">ETH_00036515</name>
</gene>
<evidence type="ECO:0000256" key="11">
    <source>
        <dbReference type="SAM" id="MobiDB-lite"/>
    </source>
</evidence>
<keyword evidence="8" id="KW-0233">DNA recombination</keyword>
<keyword evidence="9" id="KW-0234">DNA repair</keyword>
<evidence type="ECO:0000256" key="9">
    <source>
        <dbReference type="ARBA" id="ARBA00023204"/>
    </source>
</evidence>